<dbReference type="GeneID" id="101860205"/>
<dbReference type="PROSITE" id="PS50898">
    <property type="entry name" value="RBD"/>
    <property type="match status" value="1"/>
</dbReference>
<feature type="region of interest" description="Disordered" evidence="1">
    <location>
        <begin position="300"/>
        <end position="365"/>
    </location>
</feature>
<feature type="region of interest" description="Disordered" evidence="1">
    <location>
        <begin position="1091"/>
        <end position="1114"/>
    </location>
</feature>
<accession>A0ABM1AB53</accession>
<dbReference type="SUPFAM" id="SSF50729">
    <property type="entry name" value="PH domain-like"/>
    <property type="match status" value="1"/>
</dbReference>
<dbReference type="RefSeq" id="XP_012944341.1">
    <property type="nucleotide sequence ID" value="XM_013088887.2"/>
</dbReference>
<dbReference type="InterPro" id="IPR003116">
    <property type="entry name" value="RBD_dom"/>
</dbReference>
<dbReference type="PANTHER" id="PTHR13217:SF11">
    <property type="entry name" value="PLECKSTRIN HOMOLOGY DOMAIN-CONTAINING FAMILY G MEMBER 5"/>
    <property type="match status" value="1"/>
</dbReference>
<feature type="domain" description="RBD" evidence="3">
    <location>
        <begin position="233"/>
        <end position="303"/>
    </location>
</feature>
<feature type="compositionally biased region" description="Basic residues" evidence="1">
    <location>
        <begin position="125"/>
        <end position="137"/>
    </location>
</feature>
<evidence type="ECO:0000313" key="5">
    <source>
        <dbReference type="RefSeq" id="XP_012944341.1"/>
    </source>
</evidence>
<feature type="domain" description="DH" evidence="2">
    <location>
        <begin position="504"/>
        <end position="697"/>
    </location>
</feature>
<dbReference type="InterPro" id="IPR011993">
    <property type="entry name" value="PH-like_dom_sf"/>
</dbReference>
<evidence type="ECO:0000259" key="3">
    <source>
        <dbReference type="PROSITE" id="PS50898"/>
    </source>
</evidence>
<dbReference type="Pfam" id="PF00621">
    <property type="entry name" value="RhoGEF"/>
    <property type="match status" value="1"/>
</dbReference>
<feature type="region of interest" description="Disordered" evidence="1">
    <location>
        <begin position="926"/>
        <end position="996"/>
    </location>
</feature>
<dbReference type="CDD" id="cd13244">
    <property type="entry name" value="PH_PLEKHG5_G6"/>
    <property type="match status" value="1"/>
</dbReference>
<dbReference type="InterPro" id="IPR029071">
    <property type="entry name" value="Ubiquitin-like_domsf"/>
</dbReference>
<dbReference type="InterPro" id="IPR035899">
    <property type="entry name" value="DBL_dom_sf"/>
</dbReference>
<feature type="compositionally biased region" description="Basic and acidic residues" evidence="1">
    <location>
        <begin position="300"/>
        <end position="309"/>
    </location>
</feature>
<feature type="compositionally biased region" description="Low complexity" evidence="1">
    <location>
        <begin position="1179"/>
        <end position="1192"/>
    </location>
</feature>
<organism evidence="4 5">
    <name type="scientific">Aplysia californica</name>
    <name type="common">California sea hare</name>
    <dbReference type="NCBI Taxonomy" id="6500"/>
    <lineage>
        <taxon>Eukaryota</taxon>
        <taxon>Metazoa</taxon>
        <taxon>Spiralia</taxon>
        <taxon>Lophotrochozoa</taxon>
        <taxon>Mollusca</taxon>
        <taxon>Gastropoda</taxon>
        <taxon>Heterobranchia</taxon>
        <taxon>Euthyneura</taxon>
        <taxon>Tectipleura</taxon>
        <taxon>Aplysiida</taxon>
        <taxon>Aplysioidea</taxon>
        <taxon>Aplysiidae</taxon>
        <taxon>Aplysia</taxon>
    </lineage>
</organism>
<dbReference type="PANTHER" id="PTHR13217">
    <property type="entry name" value="PLECKSTRIN HOMOLOGY DOMAIN-CONTAINING FAMILY G MEMBER 7"/>
    <property type="match status" value="1"/>
</dbReference>
<evidence type="ECO:0000256" key="1">
    <source>
        <dbReference type="SAM" id="MobiDB-lite"/>
    </source>
</evidence>
<feature type="region of interest" description="Disordered" evidence="1">
    <location>
        <begin position="155"/>
        <end position="216"/>
    </location>
</feature>
<feature type="region of interest" description="Disordered" evidence="1">
    <location>
        <begin position="110"/>
        <end position="139"/>
    </location>
</feature>
<feature type="compositionally biased region" description="Low complexity" evidence="1">
    <location>
        <begin position="324"/>
        <end position="339"/>
    </location>
</feature>
<gene>
    <name evidence="5" type="primary">LOC101860205</name>
</gene>
<feature type="compositionally biased region" description="Low complexity" evidence="1">
    <location>
        <begin position="1046"/>
        <end position="1055"/>
    </location>
</feature>
<evidence type="ECO:0000313" key="4">
    <source>
        <dbReference type="Proteomes" id="UP000694888"/>
    </source>
</evidence>
<feature type="compositionally biased region" description="Low complexity" evidence="1">
    <location>
        <begin position="1138"/>
        <end position="1156"/>
    </location>
</feature>
<protein>
    <submittedName>
        <fullName evidence="5">Pleckstrin homology domain-containing family G member 5</fullName>
    </submittedName>
</protein>
<reference evidence="5" key="1">
    <citation type="submission" date="2025-08" db="UniProtKB">
        <authorList>
            <consortium name="RefSeq"/>
        </authorList>
    </citation>
    <scope>IDENTIFICATION</scope>
</reference>
<dbReference type="SMART" id="SM00325">
    <property type="entry name" value="RhoGEF"/>
    <property type="match status" value="1"/>
</dbReference>
<dbReference type="Proteomes" id="UP000694888">
    <property type="component" value="Unplaced"/>
</dbReference>
<dbReference type="SUPFAM" id="SSF48065">
    <property type="entry name" value="DBL homology domain (DH-domain)"/>
    <property type="match status" value="1"/>
</dbReference>
<dbReference type="Gene3D" id="1.20.900.10">
    <property type="entry name" value="Dbl homology (DH) domain"/>
    <property type="match status" value="1"/>
</dbReference>
<dbReference type="CDD" id="cd00160">
    <property type="entry name" value="RhoGEF"/>
    <property type="match status" value="1"/>
</dbReference>
<dbReference type="SUPFAM" id="SSF54236">
    <property type="entry name" value="Ubiquitin-like"/>
    <property type="match status" value="1"/>
</dbReference>
<evidence type="ECO:0000259" key="2">
    <source>
        <dbReference type="PROSITE" id="PS50010"/>
    </source>
</evidence>
<keyword evidence="4" id="KW-1185">Reference proteome</keyword>
<feature type="compositionally biased region" description="Polar residues" evidence="1">
    <location>
        <begin position="976"/>
        <end position="988"/>
    </location>
</feature>
<dbReference type="PROSITE" id="PS50010">
    <property type="entry name" value="DH_2"/>
    <property type="match status" value="1"/>
</dbReference>
<feature type="compositionally biased region" description="Polar residues" evidence="1">
    <location>
        <begin position="311"/>
        <end position="323"/>
    </location>
</feature>
<dbReference type="CDD" id="cd17068">
    <property type="entry name" value="RBD_PLEKHG5"/>
    <property type="match status" value="1"/>
</dbReference>
<dbReference type="Gene3D" id="2.30.29.30">
    <property type="entry name" value="Pleckstrin-homology domain (PH domain)/Phosphotyrosine-binding domain (PTB)"/>
    <property type="match status" value="1"/>
</dbReference>
<dbReference type="InterPro" id="IPR040181">
    <property type="entry name" value="PKHG5/7"/>
</dbReference>
<feature type="region of interest" description="Disordered" evidence="1">
    <location>
        <begin position="1018"/>
        <end position="1056"/>
    </location>
</feature>
<feature type="region of interest" description="Disordered" evidence="1">
    <location>
        <begin position="1134"/>
        <end position="1239"/>
    </location>
</feature>
<proteinExistence type="predicted"/>
<sequence>MEPPQIITPDEASGRACQNPRCSHSQTATRVCHHPSCMEESQGLPLLLCRPCDLDIHRQPEFSGHLVLDSTRKRTVSNKADVPVGEHEGGSEEDEYGVIDDQTDGLFVKHNSKIRNKSPSDLERKLKRKKALKKKISNSKNQEALEAALAQIADPEGSETAQGHRMEVEGSAEARTAGDMSARRDSGLGEAGTGVSEDAGDGDSPQTPGGGVGRVPVRRQSRVALIDGHFTVKFGSADGQREDLEVVAANPGATLREALHPVLDRRRIDMGQINVFIEKSRTPLPLESPTVFLVGNTVEVKEKDDKDGGDPSNQSQSGKQRPNSASKSGSSKSSKQSGRSSRRDSVGVVPVLLEPPPTKQRRGSLQLPFREHFFSKTDARTTEALKVYDDAFGSLRGRSRTNNLSIDDTFYPSASPQGTWSEGKKNKSQKLSVVGLFTPAASKDRERQDQLNEILSRYSSTGLPPLPELLALGKPRFNDAMLDMEDNWRTFVAGHEGMSKKQQERQEAVWELLQTEVSYIRQIRVIIDVFQNCLINVQQESFLNEIETERLFSNIEHIYECNCVFWQQYLLPVLRQAREQGTPVDPLLFKSGFVDHFPIIFQVYFKYFIEQKSCLEYAKSCQEGSELFKIFITWAEAQKQCNRLKMSDILVKPMQRLLKYSLLLQAILKHTDSERDRADIQEMIESVDKLCWAANNSLRRREDYEKLEAVRKTIDLYDAIEAPNDECSKIIQEYNGNFNLLAPMPGFRDGQPRSLLFHSSLRMKEAQSAKVDVDCLLFTDLILICKSNRRMERFKIIRPPMRLDQLVVNELRDKGSFLLIYMNEYHVPISAFAFHSDTAAIKGWLEKFREAQREFKVRRVQESAELERLRAGSGHVAEEVEYTPLTAVPSDLAFGSGSFPRSESMESADRFIPNLLTPTEPMDPAFHNDLGRSGSAGDIHARYPGSGPLRDASAAYTTSAMSPELSPSDRRPMGGANSSVSQSDVSAHNSKHKPVQTCHSVPNITVRDLGADANALASMPPLAPPPPSAAARHRKSADTIQNRVGASATSSSAATFNDAHRSLSQLSLSEQHSAMDEEELSRIKFNSRRLSRTEKRYHTADSIQEMKHQDKDSTIHKRFSWRTDVNDDHEKLKSKVLSSDSIRSIPSSSGVSSTGSLHLNPESDITEEVEGRVGGGGTDDATFATTTNTAAASRKSERGKLFSSSDAGVRLAGERYEEDGAGSVEDLNPESKQSKSKSTPDLVAVFNSQLLISEMQDGIASVEVTGDVSTRKYTQADIIKMKKIKHQILYDANVESSEV</sequence>
<dbReference type="InterPro" id="IPR000219">
    <property type="entry name" value="DH_dom"/>
</dbReference>
<name>A0ABM1AB53_APLCA</name>